<dbReference type="Proteomes" id="UP000176504">
    <property type="component" value="Unassembled WGS sequence"/>
</dbReference>
<dbReference type="SMART" id="SM00748">
    <property type="entry name" value="HEPN"/>
    <property type="match status" value="1"/>
</dbReference>
<dbReference type="EMBL" id="MEVI01000001">
    <property type="protein sequence ID" value="OGC55812.1"/>
    <property type="molecule type" value="Genomic_DNA"/>
</dbReference>
<dbReference type="PROSITE" id="PS50910">
    <property type="entry name" value="HEPN"/>
    <property type="match status" value="1"/>
</dbReference>
<evidence type="ECO:0000259" key="1">
    <source>
        <dbReference type="PROSITE" id="PS50910"/>
    </source>
</evidence>
<dbReference type="AlphaFoldDB" id="A0A1F4VEX2"/>
<dbReference type="SUPFAM" id="SSF81593">
    <property type="entry name" value="Nucleotidyltransferase substrate binding subunit/domain"/>
    <property type="match status" value="1"/>
</dbReference>
<dbReference type="Gene3D" id="1.20.120.330">
    <property type="entry name" value="Nucleotidyltransferases domain 2"/>
    <property type="match status" value="1"/>
</dbReference>
<evidence type="ECO:0000313" key="2">
    <source>
        <dbReference type="EMBL" id="OGC55812.1"/>
    </source>
</evidence>
<accession>A0A1F4VEX2</accession>
<reference evidence="2 3" key="1">
    <citation type="journal article" date="2016" name="Nat. Commun.">
        <title>Thousands of microbial genomes shed light on interconnected biogeochemical processes in an aquifer system.</title>
        <authorList>
            <person name="Anantharaman K."/>
            <person name="Brown C.T."/>
            <person name="Hug L.A."/>
            <person name="Sharon I."/>
            <person name="Castelle C.J."/>
            <person name="Probst A.J."/>
            <person name="Thomas B.C."/>
            <person name="Singh A."/>
            <person name="Wilkins M.J."/>
            <person name="Karaoz U."/>
            <person name="Brodie E.L."/>
            <person name="Williams K.H."/>
            <person name="Hubbard S.S."/>
            <person name="Banfield J.F."/>
        </authorList>
    </citation>
    <scope>NUCLEOTIDE SEQUENCE [LARGE SCALE GENOMIC DNA]</scope>
</reference>
<evidence type="ECO:0000313" key="3">
    <source>
        <dbReference type="Proteomes" id="UP000176504"/>
    </source>
</evidence>
<proteinExistence type="predicted"/>
<comment type="caution">
    <text evidence="2">The sequence shown here is derived from an EMBL/GenBank/DDBJ whole genome shotgun (WGS) entry which is preliminary data.</text>
</comment>
<organism evidence="2 3">
    <name type="scientific">candidate division WWE3 bacterium RIFCSPLOWO2_01_FULL_41_18</name>
    <dbReference type="NCBI Taxonomy" id="1802625"/>
    <lineage>
        <taxon>Bacteria</taxon>
        <taxon>Katanobacteria</taxon>
    </lineage>
</organism>
<gene>
    <name evidence="2" type="ORF">A3A78_02130</name>
</gene>
<name>A0A1F4VEX2_UNCKA</name>
<dbReference type="Pfam" id="PF05168">
    <property type="entry name" value="HEPN"/>
    <property type="match status" value="1"/>
</dbReference>
<dbReference type="InterPro" id="IPR007842">
    <property type="entry name" value="HEPN_dom"/>
</dbReference>
<protein>
    <recommendedName>
        <fullName evidence="1">HEPN domain-containing protein</fullName>
    </recommendedName>
</protein>
<feature type="domain" description="HEPN" evidence="1">
    <location>
        <begin position="11"/>
        <end position="120"/>
    </location>
</feature>
<sequence length="128" mass="15199">MSQEEIIKSWRESAKRNLDTARDLIKSKHYDWALFLGELALEKSLKGAITKLQNDSPPYTHNLVKLAELSSIAFTQQDLEDLAQITKYNVQARYDDIKYQLYKMATKEYTEEWFTKIERLYSWIGKHY</sequence>